<dbReference type="Proteomes" id="UP000774617">
    <property type="component" value="Unassembled WGS sequence"/>
</dbReference>
<keyword evidence="8" id="KW-1185">Reference proteome</keyword>
<keyword evidence="5" id="KW-0285">Flavoprotein</keyword>
<comment type="function">
    <text evidence="5">Converts proline to delta-1-pyrroline-5-carboxylate.</text>
</comment>
<gene>
    <name evidence="7" type="ORF">B0J12DRAFT_301783</name>
</gene>
<evidence type="ECO:0000256" key="3">
    <source>
        <dbReference type="ARBA" id="ARBA00023002"/>
    </source>
</evidence>
<comment type="caution">
    <text evidence="7">The sequence shown here is derived from an EMBL/GenBank/DDBJ whole genome shotgun (WGS) entry which is preliminary data.</text>
</comment>
<feature type="domain" description="Proline dehydrogenase" evidence="6">
    <location>
        <begin position="176"/>
        <end position="472"/>
    </location>
</feature>
<evidence type="ECO:0000256" key="4">
    <source>
        <dbReference type="ARBA" id="ARBA00023062"/>
    </source>
</evidence>
<dbReference type="Gene3D" id="3.20.20.220">
    <property type="match status" value="1"/>
</dbReference>
<evidence type="ECO:0000313" key="8">
    <source>
        <dbReference type="Proteomes" id="UP000774617"/>
    </source>
</evidence>
<dbReference type="InterPro" id="IPR002872">
    <property type="entry name" value="Proline_DH_dom"/>
</dbReference>
<dbReference type="EMBL" id="JAGTJR010000040">
    <property type="protein sequence ID" value="KAH7032310.1"/>
    <property type="molecule type" value="Genomic_DNA"/>
</dbReference>
<dbReference type="Pfam" id="PF01619">
    <property type="entry name" value="Pro_dh"/>
    <property type="match status" value="1"/>
</dbReference>
<dbReference type="InterPro" id="IPR015659">
    <property type="entry name" value="Proline_oxidase"/>
</dbReference>
<evidence type="ECO:0000256" key="5">
    <source>
        <dbReference type="RuleBase" id="RU364054"/>
    </source>
</evidence>
<organism evidence="7 8">
    <name type="scientific">Macrophomina phaseolina</name>
    <dbReference type="NCBI Taxonomy" id="35725"/>
    <lineage>
        <taxon>Eukaryota</taxon>
        <taxon>Fungi</taxon>
        <taxon>Dikarya</taxon>
        <taxon>Ascomycota</taxon>
        <taxon>Pezizomycotina</taxon>
        <taxon>Dothideomycetes</taxon>
        <taxon>Dothideomycetes incertae sedis</taxon>
        <taxon>Botryosphaeriales</taxon>
        <taxon>Botryosphaeriaceae</taxon>
        <taxon>Macrophomina</taxon>
    </lineage>
</organism>
<comment type="catalytic activity">
    <reaction evidence="5">
        <text>L-proline + a quinone = (S)-1-pyrroline-5-carboxylate + a quinol + H(+)</text>
        <dbReference type="Rhea" id="RHEA:23784"/>
        <dbReference type="ChEBI" id="CHEBI:15378"/>
        <dbReference type="ChEBI" id="CHEBI:17388"/>
        <dbReference type="ChEBI" id="CHEBI:24646"/>
        <dbReference type="ChEBI" id="CHEBI:60039"/>
        <dbReference type="ChEBI" id="CHEBI:132124"/>
        <dbReference type="EC" id="1.5.5.2"/>
    </reaction>
</comment>
<accession>A0ABQ8FX55</accession>
<reference evidence="7 8" key="1">
    <citation type="journal article" date="2021" name="Nat. Commun.">
        <title>Genetic determinants of endophytism in the Arabidopsis root mycobiome.</title>
        <authorList>
            <person name="Mesny F."/>
            <person name="Miyauchi S."/>
            <person name="Thiergart T."/>
            <person name="Pickel B."/>
            <person name="Atanasova L."/>
            <person name="Karlsson M."/>
            <person name="Huettel B."/>
            <person name="Barry K.W."/>
            <person name="Haridas S."/>
            <person name="Chen C."/>
            <person name="Bauer D."/>
            <person name="Andreopoulos W."/>
            <person name="Pangilinan J."/>
            <person name="LaButti K."/>
            <person name="Riley R."/>
            <person name="Lipzen A."/>
            <person name="Clum A."/>
            <person name="Drula E."/>
            <person name="Henrissat B."/>
            <person name="Kohler A."/>
            <person name="Grigoriev I.V."/>
            <person name="Martin F.M."/>
            <person name="Hacquard S."/>
        </authorList>
    </citation>
    <scope>NUCLEOTIDE SEQUENCE [LARGE SCALE GENOMIC DNA]</scope>
    <source>
        <strain evidence="7 8">MPI-SDFR-AT-0080</strain>
    </source>
</reference>
<keyword evidence="5" id="KW-0274">FAD</keyword>
<dbReference type="SUPFAM" id="SSF51730">
    <property type="entry name" value="FAD-linked oxidoreductase"/>
    <property type="match status" value="1"/>
</dbReference>
<name>A0ABQ8FX55_9PEZI</name>
<proteinExistence type="inferred from homology"/>
<sequence length="494" mass="54508">MKPRISVPPSVPKSPIHPLFVSGGRRRYVQSTKPKAATLAVPPLPETPHSPVPVPSFAARESPLAVLPLANVVRTYLITRVSSSPLLWALCFRGLQLLATPKIALLDPDRNRALNWLLKKTFYSQFCAGENDAEVARTLKSVRSMGYHGVILEYALEVLLDGIENGPVPGADSAETKHEIEVWRKGMLQTVKNAGPGDFAALKWSGLGRYALHLLKQNQPPTAHMESVIREVCDAAAAKNLALLPGAEEEVTNAGIDTWTLALERQYNRLETGQTIMYNTYQAYLKSTPDKLARHLADAQKHGYTLGVKLVRGAYLASEPPERVFPSKVDTDRVYNSLAESLLRRRYADVLRPAPGTGEEKLPQIALVLATHNRESIQRAQAIRNEQMAAGEPRIKLAYAQLMGMADEVGCELVQAGRLAAAEQESRGAYGPLWRKVDTPRAYKCVCWGTASECLQFLLRRAAENKDAATRTETTRKAMAGELRRRLRAALRLA</sequence>
<comment type="cofactor">
    <cofactor evidence="5">
        <name>FAD</name>
        <dbReference type="ChEBI" id="CHEBI:57692"/>
    </cofactor>
</comment>
<evidence type="ECO:0000313" key="7">
    <source>
        <dbReference type="EMBL" id="KAH7032310.1"/>
    </source>
</evidence>
<keyword evidence="3 5" id="KW-0560">Oxidoreductase</keyword>
<keyword evidence="4 5" id="KW-0642">Proline metabolism</keyword>
<protein>
    <recommendedName>
        <fullName evidence="2 5">Proline dehydrogenase</fullName>
        <ecNumber evidence="2 5">1.5.5.2</ecNumber>
    </recommendedName>
</protein>
<dbReference type="InterPro" id="IPR029041">
    <property type="entry name" value="FAD-linked_oxidoreductase-like"/>
</dbReference>
<evidence type="ECO:0000259" key="6">
    <source>
        <dbReference type="Pfam" id="PF01619"/>
    </source>
</evidence>
<evidence type="ECO:0000256" key="2">
    <source>
        <dbReference type="ARBA" id="ARBA00012695"/>
    </source>
</evidence>
<comment type="similarity">
    <text evidence="1 5">Belongs to the proline oxidase family.</text>
</comment>
<evidence type="ECO:0000256" key="1">
    <source>
        <dbReference type="ARBA" id="ARBA00005869"/>
    </source>
</evidence>
<dbReference type="EC" id="1.5.5.2" evidence="2 5"/>
<dbReference type="PANTHER" id="PTHR13914">
    <property type="entry name" value="PROLINE OXIDASE"/>
    <property type="match status" value="1"/>
</dbReference>
<dbReference type="PANTHER" id="PTHR13914:SF30">
    <property type="entry name" value="PROLINE DEHYDROGENASE"/>
    <property type="match status" value="1"/>
</dbReference>